<keyword evidence="1" id="KW-0812">Transmembrane</keyword>
<feature type="transmembrane region" description="Helical" evidence="1">
    <location>
        <begin position="144"/>
        <end position="173"/>
    </location>
</feature>
<dbReference type="eggNOG" id="arCOG10817">
    <property type="taxonomic scope" value="Archaea"/>
</dbReference>
<feature type="transmembrane region" description="Helical" evidence="1">
    <location>
        <begin position="273"/>
        <end position="295"/>
    </location>
</feature>
<protein>
    <recommendedName>
        <fullName evidence="2">DUF7847 domain-containing protein</fullName>
    </recommendedName>
</protein>
<proteinExistence type="predicted"/>
<accession>W0JV99</accession>
<reference evidence="3 4" key="1">
    <citation type="submission" date="2014-01" db="EMBL/GenBank/DDBJ databases">
        <authorList>
            <consortium name="DOE Joint Genome Institute"/>
            <person name="Anderson I."/>
            <person name="Huntemann M."/>
            <person name="Han J."/>
            <person name="Chen A."/>
            <person name="Kyrpides N."/>
            <person name="Mavromatis K."/>
            <person name="Markowitz V."/>
            <person name="Palaniappan K."/>
            <person name="Ivanova N."/>
            <person name="Schaumberg A."/>
            <person name="Pati A."/>
            <person name="Liolios K."/>
            <person name="Nordberg H.P."/>
            <person name="Cantor M.N."/>
            <person name="Hua S.X."/>
            <person name="Woyke T."/>
        </authorList>
    </citation>
    <scope>NUCLEOTIDE SEQUENCE [LARGE SCALE GENOMIC DNA]</scope>
    <source>
        <strain evidence="3 4">XH-48</strain>
    </source>
</reference>
<dbReference type="KEGG" id="hlr:HALLA_19615"/>
<dbReference type="InterPro" id="IPR057169">
    <property type="entry name" value="DUF7847"/>
</dbReference>
<feature type="transmembrane region" description="Helical" evidence="1">
    <location>
        <begin position="95"/>
        <end position="123"/>
    </location>
</feature>
<dbReference type="EMBL" id="CP007055">
    <property type="protein sequence ID" value="AHG01200.1"/>
    <property type="molecule type" value="Genomic_DNA"/>
</dbReference>
<feature type="transmembrane region" description="Helical" evidence="1">
    <location>
        <begin position="233"/>
        <end position="253"/>
    </location>
</feature>
<dbReference type="AlphaFoldDB" id="W0JV99"/>
<dbReference type="Pfam" id="PF25231">
    <property type="entry name" value="DUF7847"/>
    <property type="match status" value="1"/>
</dbReference>
<dbReference type="RefSeq" id="WP_242406173.1">
    <property type="nucleotide sequence ID" value="NZ_CP007055.1"/>
</dbReference>
<keyword evidence="4" id="KW-1185">Reference proteome</keyword>
<evidence type="ECO:0000313" key="4">
    <source>
        <dbReference type="Proteomes" id="UP000019024"/>
    </source>
</evidence>
<name>W0JV99_9EURY</name>
<keyword evidence="1" id="KW-0472">Membrane</keyword>
<sequence>MDYTSSMTRSTSTVDDATTGDVAPTIKARDDVDGCGCLECRNIETVTTRRTVLDALVWSLRLFRSHPSIVAFAGMGILANRLLETNSINTLPTPAIGVFDAITAFTFLFLIRAYVGTIVAGALTGDTVTIRDGLHRSITRIPALIGVIVLFILSVMTIPFLVSLPLLVLIAVVPGNPVEIVGFPVAGAVGVIVVTVPFLLLLFKFWFAPEACVVGRYAPVEALRISWRITTNYRGKFVLILVIAIGTAISFYLPTYLPDMGTKLAWLHPVLRVISASFGEFLSIVWASAYAHIYVQEVVS</sequence>
<dbReference type="Proteomes" id="UP000019024">
    <property type="component" value="Chromosome"/>
</dbReference>
<dbReference type="HOGENOM" id="CLU_080639_0_0_2"/>
<evidence type="ECO:0000259" key="2">
    <source>
        <dbReference type="Pfam" id="PF25231"/>
    </source>
</evidence>
<dbReference type="GeneID" id="25146595"/>
<evidence type="ECO:0000313" key="3">
    <source>
        <dbReference type="EMBL" id="AHG01200.1"/>
    </source>
</evidence>
<organism evidence="3 4">
    <name type="scientific">Halostagnicola larsenii XH-48</name>
    <dbReference type="NCBI Taxonomy" id="797299"/>
    <lineage>
        <taxon>Archaea</taxon>
        <taxon>Methanobacteriati</taxon>
        <taxon>Methanobacteriota</taxon>
        <taxon>Stenosarchaea group</taxon>
        <taxon>Halobacteria</taxon>
        <taxon>Halobacteriales</taxon>
        <taxon>Natrialbaceae</taxon>
        <taxon>Halostagnicola</taxon>
    </lineage>
</organism>
<evidence type="ECO:0000256" key="1">
    <source>
        <dbReference type="SAM" id="Phobius"/>
    </source>
</evidence>
<keyword evidence="1" id="KW-1133">Transmembrane helix</keyword>
<feature type="transmembrane region" description="Helical" evidence="1">
    <location>
        <begin position="66"/>
        <end position="83"/>
    </location>
</feature>
<gene>
    <name evidence="3" type="ORF">HALLA_19615</name>
</gene>
<feature type="transmembrane region" description="Helical" evidence="1">
    <location>
        <begin position="185"/>
        <end position="207"/>
    </location>
</feature>
<feature type="domain" description="DUF7847" evidence="2">
    <location>
        <begin position="52"/>
        <end position="286"/>
    </location>
</feature>